<keyword evidence="3" id="KW-1185">Reference proteome</keyword>
<dbReference type="AlphaFoldDB" id="A0A841HT35"/>
<gene>
    <name evidence="2" type="ORF">HNQ60_004068</name>
</gene>
<organism evidence="2 3">
    <name type="scientific">Povalibacter uvarum</name>
    <dbReference type="NCBI Taxonomy" id="732238"/>
    <lineage>
        <taxon>Bacteria</taxon>
        <taxon>Pseudomonadati</taxon>
        <taxon>Pseudomonadota</taxon>
        <taxon>Gammaproteobacteria</taxon>
        <taxon>Steroidobacterales</taxon>
        <taxon>Steroidobacteraceae</taxon>
        <taxon>Povalibacter</taxon>
    </lineage>
</organism>
<reference evidence="2 3" key="1">
    <citation type="submission" date="2020-08" db="EMBL/GenBank/DDBJ databases">
        <title>Genomic Encyclopedia of Type Strains, Phase IV (KMG-IV): sequencing the most valuable type-strain genomes for metagenomic binning, comparative biology and taxonomic classification.</title>
        <authorList>
            <person name="Goeker M."/>
        </authorList>
    </citation>
    <scope>NUCLEOTIDE SEQUENCE [LARGE SCALE GENOMIC DNA]</scope>
    <source>
        <strain evidence="2 3">DSM 26723</strain>
    </source>
</reference>
<evidence type="ECO:0000256" key="1">
    <source>
        <dbReference type="SAM" id="SignalP"/>
    </source>
</evidence>
<evidence type="ECO:0008006" key="4">
    <source>
        <dbReference type="Google" id="ProtNLM"/>
    </source>
</evidence>
<protein>
    <recommendedName>
        <fullName evidence="4">Transporter</fullName>
    </recommendedName>
</protein>
<proteinExistence type="predicted"/>
<accession>A0A841HT35</accession>
<dbReference type="RefSeq" id="WP_184334579.1">
    <property type="nucleotide sequence ID" value="NZ_JACHHZ010000005.1"/>
</dbReference>
<dbReference type="EMBL" id="JACHHZ010000005">
    <property type="protein sequence ID" value="MBB6095178.1"/>
    <property type="molecule type" value="Genomic_DNA"/>
</dbReference>
<comment type="caution">
    <text evidence="2">The sequence shown here is derived from an EMBL/GenBank/DDBJ whole genome shotgun (WGS) entry which is preliminary data.</text>
</comment>
<keyword evidence="1" id="KW-0732">Signal</keyword>
<dbReference type="Proteomes" id="UP000588068">
    <property type="component" value="Unassembled WGS sequence"/>
</dbReference>
<evidence type="ECO:0000313" key="3">
    <source>
        <dbReference type="Proteomes" id="UP000588068"/>
    </source>
</evidence>
<feature type="chain" id="PRO_5032270486" description="Transporter" evidence="1">
    <location>
        <begin position="22"/>
        <end position="313"/>
    </location>
</feature>
<evidence type="ECO:0000313" key="2">
    <source>
        <dbReference type="EMBL" id="MBB6095178.1"/>
    </source>
</evidence>
<name>A0A841HT35_9GAMM</name>
<sequence length="313" mass="35028">MHSSILPTAGLLILSSAGAIAGTLDDAAKRFAESDFVFNRARSDIPFIPFAWASATFYDESRFLLPSGEPGELTFEQQSVSEATFLPFLIGRRDAVVIGQWMNWTRFDLSNGSDKEVFSVAIPVGWARQTSPDWQVAAFVAPLGHSSEGDGWYWEYMGGVFARWLQTDRFAWLFGFFADVAPREEFYTPYVGLTWTVNQHWTVSAIMPWPAILYAPNTDWLFRFGVSPSDASWSVEIDDDGSPRKAQLSFGAWNLGISAERRIWKFLWLGAEVGVAGFRGFTFSGSDWEGPNSDLGTDAYATIRVNFRPGSWQ</sequence>
<feature type="signal peptide" evidence="1">
    <location>
        <begin position="1"/>
        <end position="21"/>
    </location>
</feature>